<organism evidence="1 2">
    <name type="scientific">Weissella minor</name>
    <dbReference type="NCBI Taxonomy" id="1620"/>
    <lineage>
        <taxon>Bacteria</taxon>
        <taxon>Bacillati</taxon>
        <taxon>Bacillota</taxon>
        <taxon>Bacilli</taxon>
        <taxon>Lactobacillales</taxon>
        <taxon>Lactobacillaceae</taxon>
        <taxon>Weissella</taxon>
    </lineage>
</organism>
<dbReference type="InterPro" id="IPR007325">
    <property type="entry name" value="KFase/CYL"/>
</dbReference>
<dbReference type="SUPFAM" id="SSF102198">
    <property type="entry name" value="Putative cyclase"/>
    <property type="match status" value="1"/>
</dbReference>
<dbReference type="InterPro" id="IPR037175">
    <property type="entry name" value="KFase_sf"/>
</dbReference>
<dbReference type="STRING" id="1620.IV67_GL000983"/>
<proteinExistence type="predicted"/>
<gene>
    <name evidence="1" type="ORF">IV67_GL000983</name>
</gene>
<accession>A0A0R2JF11</accession>
<keyword evidence="2" id="KW-1185">Reference proteome</keyword>
<dbReference type="Proteomes" id="UP000051673">
    <property type="component" value="Unassembled WGS sequence"/>
</dbReference>
<evidence type="ECO:0000313" key="2">
    <source>
        <dbReference type="Proteomes" id="UP000051673"/>
    </source>
</evidence>
<dbReference type="Gene3D" id="3.50.30.50">
    <property type="entry name" value="Putative cyclase"/>
    <property type="match status" value="1"/>
</dbReference>
<dbReference type="RefSeq" id="WP_083486711.1">
    <property type="nucleotide sequence ID" value="NZ_CBDALJ010000022.1"/>
</dbReference>
<dbReference type="PATRIC" id="fig|1620.3.peg.998"/>
<reference evidence="1 2" key="1">
    <citation type="journal article" date="2015" name="Genome Announc.">
        <title>Expanding the biotechnology potential of lactobacilli through comparative genomics of 213 strains and associated genera.</title>
        <authorList>
            <person name="Sun Z."/>
            <person name="Harris H.M."/>
            <person name="McCann A."/>
            <person name="Guo C."/>
            <person name="Argimon S."/>
            <person name="Zhang W."/>
            <person name="Yang X."/>
            <person name="Jeffery I.B."/>
            <person name="Cooney J.C."/>
            <person name="Kagawa T.F."/>
            <person name="Liu W."/>
            <person name="Song Y."/>
            <person name="Salvetti E."/>
            <person name="Wrobel A."/>
            <person name="Rasinkangas P."/>
            <person name="Parkhill J."/>
            <person name="Rea M.C."/>
            <person name="O'Sullivan O."/>
            <person name="Ritari J."/>
            <person name="Douillard F.P."/>
            <person name="Paul Ross R."/>
            <person name="Yang R."/>
            <person name="Briner A.E."/>
            <person name="Felis G.E."/>
            <person name="de Vos W.M."/>
            <person name="Barrangou R."/>
            <person name="Klaenhammer T.R."/>
            <person name="Caufield P.W."/>
            <person name="Cui Y."/>
            <person name="Zhang H."/>
            <person name="O'Toole P.W."/>
        </authorList>
    </citation>
    <scope>NUCLEOTIDE SEQUENCE [LARGE SCALE GENOMIC DNA]</scope>
    <source>
        <strain evidence="1 2">DSM 20014</strain>
    </source>
</reference>
<dbReference type="GO" id="GO:0019441">
    <property type="term" value="P:L-tryptophan catabolic process to kynurenine"/>
    <property type="evidence" value="ECO:0007669"/>
    <property type="project" value="InterPro"/>
</dbReference>
<comment type="caution">
    <text evidence="1">The sequence shown here is derived from an EMBL/GenBank/DDBJ whole genome shotgun (WGS) entry which is preliminary data.</text>
</comment>
<sequence length="220" mass="23944">MTIKNFVDLSLPLSNETPIYPGDPQPNIDVATTVENEGYNLFGVFVGSQSGSHVDAPYHFANEGNFVDKMNLDMFFGKGLKIVVPEKGASEAITLADIEAALPLIKERPFVLIQTGWNDKTIGTDDFLNNPYINREAAQALVDAGTKFLGIDTINADSTGGEDFPVHDLFSSNNLMIGENWAHFADLTADEFYLSAFPLNMHTDGSPVRPVAIEVASSEQ</sequence>
<dbReference type="GO" id="GO:0004061">
    <property type="term" value="F:arylformamidase activity"/>
    <property type="evidence" value="ECO:0007669"/>
    <property type="project" value="InterPro"/>
</dbReference>
<evidence type="ECO:0000313" key="1">
    <source>
        <dbReference type="EMBL" id="KRN75935.1"/>
    </source>
</evidence>
<dbReference type="PANTHER" id="PTHR31118">
    <property type="entry name" value="CYCLASE-LIKE PROTEIN 2"/>
    <property type="match status" value="1"/>
</dbReference>
<protein>
    <recommendedName>
        <fullName evidence="3">Cyclase family protein</fullName>
    </recommendedName>
</protein>
<dbReference type="OrthoDB" id="9796085at2"/>
<dbReference type="Pfam" id="PF04199">
    <property type="entry name" value="Cyclase"/>
    <property type="match status" value="1"/>
</dbReference>
<dbReference type="PANTHER" id="PTHR31118:SF12">
    <property type="entry name" value="CYCLASE-LIKE PROTEIN 2"/>
    <property type="match status" value="1"/>
</dbReference>
<dbReference type="AlphaFoldDB" id="A0A0R2JF11"/>
<dbReference type="EMBL" id="JQCD01000031">
    <property type="protein sequence ID" value="KRN75935.1"/>
    <property type="molecule type" value="Genomic_DNA"/>
</dbReference>
<evidence type="ECO:0008006" key="3">
    <source>
        <dbReference type="Google" id="ProtNLM"/>
    </source>
</evidence>
<name>A0A0R2JF11_9LACO</name>